<protein>
    <submittedName>
        <fullName evidence="1">Uncharacterized protein</fullName>
    </submittedName>
</protein>
<dbReference type="Proteomes" id="UP000033710">
    <property type="component" value="Unassembled WGS sequence"/>
</dbReference>
<gene>
    <name evidence="1" type="ORF">SPSK_09966</name>
</gene>
<organism evidence="1 2">
    <name type="scientific">Sporothrix schenckii 1099-18</name>
    <dbReference type="NCBI Taxonomy" id="1397361"/>
    <lineage>
        <taxon>Eukaryota</taxon>
        <taxon>Fungi</taxon>
        <taxon>Dikarya</taxon>
        <taxon>Ascomycota</taxon>
        <taxon>Pezizomycotina</taxon>
        <taxon>Sordariomycetes</taxon>
        <taxon>Sordariomycetidae</taxon>
        <taxon>Ophiostomatales</taxon>
        <taxon>Ophiostomataceae</taxon>
        <taxon>Sporothrix</taxon>
    </lineage>
</organism>
<dbReference type="KEGG" id="ssck:SPSK_09966"/>
<comment type="caution">
    <text evidence="1">The sequence shown here is derived from an EMBL/GenBank/DDBJ whole genome shotgun (WGS) entry which is preliminary data.</text>
</comment>
<sequence>MSIQPAAPTSDRRVLDRLWFHPVVVIVVGIGSSRSGENVEKAAKVECLLYRHACGAAMFHLDGTGDVGSFPFLSPNIWPNTCSTASWLFPGSCLVPGVSPALCTSGAHGTWADGPQATQQHMDHWNLGALEEARRGQALWPSAQRGAKQTNEIVGP</sequence>
<proteinExistence type="predicted"/>
<dbReference type="RefSeq" id="XP_016587738.1">
    <property type="nucleotide sequence ID" value="XM_016736531.1"/>
</dbReference>
<dbReference type="VEuPathDB" id="FungiDB:SPSK_09966"/>
<reference evidence="1 2" key="1">
    <citation type="journal article" date="2014" name="BMC Genomics">
        <title>Comparative genomics of the major fungal agents of human and animal Sporotrichosis: Sporothrix schenckii and Sporothrix brasiliensis.</title>
        <authorList>
            <person name="Teixeira M.M."/>
            <person name="de Almeida L.G."/>
            <person name="Kubitschek-Barreira P."/>
            <person name="Alves F.L."/>
            <person name="Kioshima E.S."/>
            <person name="Abadio A.K."/>
            <person name="Fernandes L."/>
            <person name="Derengowski L.S."/>
            <person name="Ferreira K.S."/>
            <person name="Souza R.C."/>
            <person name="Ruiz J.C."/>
            <person name="de Andrade N.C."/>
            <person name="Paes H.C."/>
            <person name="Nicola A.M."/>
            <person name="Albuquerque P."/>
            <person name="Gerber A.L."/>
            <person name="Martins V.P."/>
            <person name="Peconick L.D."/>
            <person name="Neto A.V."/>
            <person name="Chaucanez C.B."/>
            <person name="Silva P.A."/>
            <person name="Cunha O.L."/>
            <person name="de Oliveira F.F."/>
            <person name="dos Santos T.C."/>
            <person name="Barros A.L."/>
            <person name="Soares M.A."/>
            <person name="de Oliveira L.M."/>
            <person name="Marini M.M."/>
            <person name="Villalobos-Duno H."/>
            <person name="Cunha M.M."/>
            <person name="de Hoog S."/>
            <person name="da Silveira J.F."/>
            <person name="Henrissat B."/>
            <person name="Nino-Vega G.A."/>
            <person name="Cisalpino P.S."/>
            <person name="Mora-Montes H.M."/>
            <person name="Almeida S.R."/>
            <person name="Stajich J.E."/>
            <person name="Lopes-Bezerra L.M."/>
            <person name="Vasconcelos A.T."/>
            <person name="Felipe M.S."/>
        </authorList>
    </citation>
    <scope>NUCLEOTIDE SEQUENCE [LARGE SCALE GENOMIC DNA]</scope>
    <source>
        <strain evidence="1 2">1099-18</strain>
    </source>
</reference>
<dbReference type="GeneID" id="27671808"/>
<evidence type="ECO:0000313" key="1">
    <source>
        <dbReference type="EMBL" id="KJR85062.1"/>
    </source>
</evidence>
<dbReference type="EMBL" id="AXCR01000007">
    <property type="protein sequence ID" value="KJR85062.1"/>
    <property type="molecule type" value="Genomic_DNA"/>
</dbReference>
<dbReference type="AlphaFoldDB" id="A0A0F2M607"/>
<name>A0A0F2M607_SPOSC</name>
<accession>A0A0F2M607</accession>
<reference evidence="1 2" key="2">
    <citation type="journal article" date="2015" name="Eukaryot. Cell">
        <title>Asexual propagation of a virulent clone complex in a human and feline outbreak of sporotrichosis.</title>
        <authorList>
            <person name="Teixeira Mde M."/>
            <person name="Rodrigues A.M."/>
            <person name="Tsui C.K."/>
            <person name="de Almeida L.G."/>
            <person name="Van Diepeningen A.D."/>
            <person name="van den Ende B.G."/>
            <person name="Fernandes G.F."/>
            <person name="Kano R."/>
            <person name="Hamelin R.C."/>
            <person name="Lopes-Bezerra L.M."/>
            <person name="Vasconcelos A.T."/>
            <person name="de Hoog S."/>
            <person name="de Camargo Z.P."/>
            <person name="Felipe M.S."/>
        </authorList>
    </citation>
    <scope>NUCLEOTIDE SEQUENCE [LARGE SCALE GENOMIC DNA]</scope>
    <source>
        <strain evidence="1 2">1099-18</strain>
    </source>
</reference>
<evidence type="ECO:0000313" key="2">
    <source>
        <dbReference type="Proteomes" id="UP000033710"/>
    </source>
</evidence>